<evidence type="ECO:0000313" key="2">
    <source>
        <dbReference type="EMBL" id="MBA9003269.1"/>
    </source>
</evidence>
<dbReference type="Proteomes" id="UP000539313">
    <property type="component" value="Unassembled WGS sequence"/>
</dbReference>
<gene>
    <name evidence="2" type="ORF">HNR21_002151</name>
</gene>
<dbReference type="Pfam" id="PF20226">
    <property type="entry name" value="DUF6585"/>
    <property type="match status" value="1"/>
</dbReference>
<evidence type="ECO:0000256" key="1">
    <source>
        <dbReference type="SAM" id="Phobius"/>
    </source>
</evidence>
<name>A0A7W3R874_9ACTN</name>
<protein>
    <submittedName>
        <fullName evidence="2">Uncharacterized protein</fullName>
    </submittedName>
</protein>
<feature type="transmembrane region" description="Helical" evidence="1">
    <location>
        <begin position="54"/>
        <end position="74"/>
    </location>
</feature>
<keyword evidence="1" id="KW-1133">Transmembrane helix</keyword>
<comment type="caution">
    <text evidence="2">The sequence shown here is derived from an EMBL/GenBank/DDBJ whole genome shotgun (WGS) entry which is preliminary data.</text>
</comment>
<dbReference type="RefSeq" id="WP_182705067.1">
    <property type="nucleotide sequence ID" value="NZ_JACJII010000001.1"/>
</dbReference>
<keyword evidence="1" id="KW-0812">Transmembrane</keyword>
<accession>A0A7W3R874</accession>
<dbReference type="InterPro" id="IPR046492">
    <property type="entry name" value="DUF6585"/>
</dbReference>
<dbReference type="EMBL" id="JACJII010000001">
    <property type="protein sequence ID" value="MBA9003269.1"/>
    <property type="molecule type" value="Genomic_DNA"/>
</dbReference>
<feature type="transmembrane region" description="Helical" evidence="1">
    <location>
        <begin position="27"/>
        <end position="48"/>
    </location>
</feature>
<sequence>MTTLAREHGLGAPIRTFDARDDFRRTVVWMALLGPVGVLSVWSAFYYLIVGPRWLGALGVLLAFGYLGAVWWILHGGALRGWGLVVYAFENGLVRVTRRGTHACRWDEMRGVTTAGVRRTPGRRPPWRYRVTDAEGGGFVLGDELPGVRDLGEVLVAEVGRRVLPVQLAAVEGGATVVFGPFAVDREGIVLNGERVPWRAVRSVAAGGGEVTVRRADAPQVMTVPLDRVPNAAVLVEICRRLRSRAERAGARGARA</sequence>
<evidence type="ECO:0000313" key="3">
    <source>
        <dbReference type="Proteomes" id="UP000539313"/>
    </source>
</evidence>
<keyword evidence="3" id="KW-1185">Reference proteome</keyword>
<keyword evidence="1" id="KW-0472">Membrane</keyword>
<dbReference type="AlphaFoldDB" id="A0A7W3R874"/>
<reference evidence="2 3" key="1">
    <citation type="submission" date="2020-08" db="EMBL/GenBank/DDBJ databases">
        <title>Sequencing the genomes of 1000 actinobacteria strains.</title>
        <authorList>
            <person name="Klenk H.-P."/>
        </authorList>
    </citation>
    <scope>NUCLEOTIDE SEQUENCE [LARGE SCALE GENOMIC DNA]</scope>
    <source>
        <strain evidence="2 3">DSM 45823</strain>
    </source>
</reference>
<organism evidence="2 3">
    <name type="scientific">Thermomonospora cellulosilytica</name>
    <dbReference type="NCBI Taxonomy" id="1411118"/>
    <lineage>
        <taxon>Bacteria</taxon>
        <taxon>Bacillati</taxon>
        <taxon>Actinomycetota</taxon>
        <taxon>Actinomycetes</taxon>
        <taxon>Streptosporangiales</taxon>
        <taxon>Thermomonosporaceae</taxon>
        <taxon>Thermomonospora</taxon>
    </lineage>
</organism>
<proteinExistence type="predicted"/>